<feature type="domain" description="Calcineurin-like phosphoesterase" evidence="2">
    <location>
        <begin position="3"/>
        <end position="193"/>
    </location>
</feature>
<dbReference type="Gene3D" id="3.60.21.10">
    <property type="match status" value="1"/>
</dbReference>
<reference evidence="3 4" key="1">
    <citation type="submission" date="2017-07" db="EMBL/GenBank/DDBJ databases">
        <title>Genome sequencing and assembly of Paenibacillus rigui.</title>
        <authorList>
            <person name="Mayilraj S."/>
        </authorList>
    </citation>
    <scope>NUCLEOTIDE SEQUENCE [LARGE SCALE GENOMIC DNA]</scope>
    <source>
        <strain evidence="3 4">JCM 16352</strain>
    </source>
</reference>
<dbReference type="InterPro" id="IPR050126">
    <property type="entry name" value="Ap4A_hydrolase"/>
</dbReference>
<dbReference type="SUPFAM" id="SSF56300">
    <property type="entry name" value="Metallo-dependent phosphatases"/>
    <property type="match status" value="1"/>
</dbReference>
<dbReference type="CDD" id="cd00838">
    <property type="entry name" value="MPP_superfamily"/>
    <property type="match status" value="1"/>
</dbReference>
<dbReference type="InterPro" id="IPR024654">
    <property type="entry name" value="Calcineurin-like_PHP_lpxH"/>
</dbReference>
<dbReference type="PANTHER" id="PTHR42850">
    <property type="entry name" value="METALLOPHOSPHOESTERASE"/>
    <property type="match status" value="1"/>
</dbReference>
<evidence type="ECO:0000256" key="1">
    <source>
        <dbReference type="ARBA" id="ARBA00008950"/>
    </source>
</evidence>
<accession>A0A229UIK3</accession>
<keyword evidence="4" id="KW-1185">Reference proteome</keyword>
<dbReference type="Pfam" id="PF12850">
    <property type="entry name" value="Metallophos_2"/>
    <property type="match status" value="1"/>
</dbReference>
<organism evidence="3 4">
    <name type="scientific">Paenibacillus rigui</name>
    <dbReference type="NCBI Taxonomy" id="554312"/>
    <lineage>
        <taxon>Bacteria</taxon>
        <taxon>Bacillati</taxon>
        <taxon>Bacillota</taxon>
        <taxon>Bacilli</taxon>
        <taxon>Bacillales</taxon>
        <taxon>Paenibacillaceae</taxon>
        <taxon>Paenibacillus</taxon>
    </lineage>
</organism>
<evidence type="ECO:0000313" key="4">
    <source>
        <dbReference type="Proteomes" id="UP000215509"/>
    </source>
</evidence>
<dbReference type="InterPro" id="IPR011152">
    <property type="entry name" value="Pesterase_MJ0912"/>
</dbReference>
<dbReference type="PANTHER" id="PTHR42850:SF2">
    <property type="entry name" value="BLL5683 PROTEIN"/>
    <property type="match status" value="1"/>
</dbReference>
<dbReference type="GO" id="GO:0016791">
    <property type="term" value="F:phosphatase activity"/>
    <property type="evidence" value="ECO:0007669"/>
    <property type="project" value="TreeGrafter"/>
</dbReference>
<protein>
    <submittedName>
        <fullName evidence="3">Metallophosphatase family protein</fullName>
    </submittedName>
</protein>
<evidence type="ECO:0000259" key="2">
    <source>
        <dbReference type="Pfam" id="PF12850"/>
    </source>
</evidence>
<dbReference type="AlphaFoldDB" id="A0A229UIK3"/>
<dbReference type="PIRSF" id="PIRSF000883">
    <property type="entry name" value="Pesterase_MJ0912"/>
    <property type="match status" value="1"/>
</dbReference>
<dbReference type="EMBL" id="NMQW01000050">
    <property type="protein sequence ID" value="OXM83191.1"/>
    <property type="molecule type" value="Genomic_DNA"/>
</dbReference>
<evidence type="ECO:0000313" key="3">
    <source>
        <dbReference type="EMBL" id="OXM83191.1"/>
    </source>
</evidence>
<sequence length="248" mass="27661">MEKIAVLSDIHGNIPALDAVLDDIRGRGLARVICLGDLVGKGPHPEVAVDRIREVCDTVVMGNWDHLVAQPTEHEDLRWHQRRLGEERLRWLGSLPFSHELLMSGKTIRLFHASPVSVYTRVQPWAPMEDRLAMFEHTEQTGTPADGRLPDVVGYGDIHNAYVQHFQGRTLFNTGSVGNPLELPQASYAILEGQAGSSSPASFSIQLVRVPYDIELAVRQAEEEQMPALAPYIQELRTGRYRGLKDKG</sequence>
<comment type="caution">
    <text evidence="3">The sequence shown here is derived from an EMBL/GenBank/DDBJ whole genome shotgun (WGS) entry which is preliminary data.</text>
</comment>
<gene>
    <name evidence="3" type="ORF">CF651_27040</name>
</gene>
<dbReference type="GO" id="GO:0005737">
    <property type="term" value="C:cytoplasm"/>
    <property type="evidence" value="ECO:0007669"/>
    <property type="project" value="TreeGrafter"/>
</dbReference>
<dbReference type="OrthoDB" id="9813918at2"/>
<dbReference type="RefSeq" id="WP_094017976.1">
    <property type="nucleotide sequence ID" value="NZ_NMQW01000050.1"/>
</dbReference>
<name>A0A229UIK3_9BACL</name>
<comment type="similarity">
    <text evidence="1">Belongs to the metallophosphoesterase superfamily. YfcE family.</text>
</comment>
<proteinExistence type="inferred from homology"/>
<dbReference type="Proteomes" id="UP000215509">
    <property type="component" value="Unassembled WGS sequence"/>
</dbReference>
<dbReference type="InterPro" id="IPR029052">
    <property type="entry name" value="Metallo-depent_PP-like"/>
</dbReference>